<accession>A0A3N5AU03</accession>
<comment type="caution">
    <text evidence="6">The sequence shown here is derived from an EMBL/GenBank/DDBJ whole genome shotgun (WGS) entry which is preliminary data.</text>
</comment>
<dbReference type="PANTHER" id="PTHR30126:SF64">
    <property type="entry name" value="HTH-TYPE TRANSCRIPTIONAL REGULATOR CITR"/>
    <property type="match status" value="1"/>
</dbReference>
<evidence type="ECO:0000256" key="4">
    <source>
        <dbReference type="ARBA" id="ARBA00023163"/>
    </source>
</evidence>
<keyword evidence="4" id="KW-0804">Transcription</keyword>
<keyword evidence="2" id="KW-0805">Transcription regulation</keyword>
<dbReference type="EMBL" id="RKRE01000002">
    <property type="protein sequence ID" value="RPF47110.1"/>
    <property type="molecule type" value="Genomic_DNA"/>
</dbReference>
<dbReference type="PROSITE" id="PS50931">
    <property type="entry name" value="HTH_LYSR"/>
    <property type="match status" value="1"/>
</dbReference>
<dbReference type="InterPro" id="IPR047788">
    <property type="entry name" value="LysR-like_Sec_metab"/>
</dbReference>
<dbReference type="CDD" id="cd08420">
    <property type="entry name" value="PBP2_CysL_like"/>
    <property type="match status" value="1"/>
</dbReference>
<dbReference type="InterPro" id="IPR000847">
    <property type="entry name" value="LysR_HTH_N"/>
</dbReference>
<feature type="domain" description="HTH lysR-type" evidence="5">
    <location>
        <begin position="1"/>
        <end position="58"/>
    </location>
</feature>
<dbReference type="OrthoDB" id="9785745at2"/>
<comment type="similarity">
    <text evidence="1">Belongs to the LysR transcriptional regulatory family.</text>
</comment>
<dbReference type="FunFam" id="1.10.10.10:FF:000001">
    <property type="entry name" value="LysR family transcriptional regulator"/>
    <property type="match status" value="1"/>
</dbReference>
<dbReference type="Pfam" id="PF03466">
    <property type="entry name" value="LysR_substrate"/>
    <property type="match status" value="1"/>
</dbReference>
<proteinExistence type="inferred from homology"/>
<dbReference type="Proteomes" id="UP000282654">
    <property type="component" value="Unassembled WGS sequence"/>
</dbReference>
<name>A0A3N5AU03_9THEO</name>
<reference evidence="6 7" key="1">
    <citation type="submission" date="2018-11" db="EMBL/GenBank/DDBJ databases">
        <title>Genomic Encyclopedia of Type Strains, Phase IV (KMG-IV): sequencing the most valuable type-strain genomes for metagenomic binning, comparative biology and taxonomic classification.</title>
        <authorList>
            <person name="Goeker M."/>
        </authorList>
    </citation>
    <scope>NUCLEOTIDE SEQUENCE [LARGE SCALE GENOMIC DNA]</scope>
    <source>
        <strain evidence="6 7">DSM 102936</strain>
    </source>
</reference>
<evidence type="ECO:0000313" key="7">
    <source>
        <dbReference type="Proteomes" id="UP000282654"/>
    </source>
</evidence>
<dbReference type="SUPFAM" id="SSF53850">
    <property type="entry name" value="Periplasmic binding protein-like II"/>
    <property type="match status" value="1"/>
</dbReference>
<dbReference type="InterPro" id="IPR036390">
    <property type="entry name" value="WH_DNA-bd_sf"/>
</dbReference>
<dbReference type="AlphaFoldDB" id="A0A3N5AU03"/>
<dbReference type="SUPFAM" id="SSF46785">
    <property type="entry name" value="Winged helix' DNA-binding domain"/>
    <property type="match status" value="1"/>
</dbReference>
<evidence type="ECO:0000313" key="6">
    <source>
        <dbReference type="EMBL" id="RPF47110.1"/>
    </source>
</evidence>
<keyword evidence="3" id="KW-0238">DNA-binding</keyword>
<dbReference type="GO" id="GO:0000976">
    <property type="term" value="F:transcription cis-regulatory region binding"/>
    <property type="evidence" value="ECO:0007669"/>
    <property type="project" value="TreeGrafter"/>
</dbReference>
<dbReference type="InterPro" id="IPR036388">
    <property type="entry name" value="WH-like_DNA-bd_sf"/>
</dbReference>
<dbReference type="Gene3D" id="3.40.190.290">
    <property type="match status" value="1"/>
</dbReference>
<evidence type="ECO:0000256" key="2">
    <source>
        <dbReference type="ARBA" id="ARBA00023015"/>
    </source>
</evidence>
<gene>
    <name evidence="6" type="ORF">EDD75_1385</name>
</gene>
<dbReference type="Gene3D" id="1.10.10.10">
    <property type="entry name" value="Winged helix-like DNA-binding domain superfamily/Winged helix DNA-binding domain"/>
    <property type="match status" value="1"/>
</dbReference>
<dbReference type="GO" id="GO:0003700">
    <property type="term" value="F:DNA-binding transcription factor activity"/>
    <property type="evidence" value="ECO:0007669"/>
    <property type="project" value="InterPro"/>
</dbReference>
<evidence type="ECO:0000259" key="5">
    <source>
        <dbReference type="PROSITE" id="PS50931"/>
    </source>
</evidence>
<dbReference type="InterPro" id="IPR005119">
    <property type="entry name" value="LysR_subst-bd"/>
</dbReference>
<sequence>MNLYQFHIFKTVADKKSFSGAAQALFISQPAVSMHIKSLEDHFGTRLFDRNTQQVTITEAGRILYEYVEKILSLLDEAEKDISALTGCIRGTLSVGASFTLGEYVIPQVLGCFKKQHPQVRALLKVTNTEEIVKLVLKQALDLGLVEGRVDNFELIAKPFMKDELIVLLPVDHPLAGKKFILIDELVALPFILREQGSGTRKITEDRLKEAGINLSELNVVMELGSTEAVKEAVEAGFGATIISKWAVQKELKLGTLVSVKVKDVSLVRKFYVIYNKNKSQTPVVKEFISFLSSFCFQKDSIEKLA</sequence>
<evidence type="ECO:0000256" key="1">
    <source>
        <dbReference type="ARBA" id="ARBA00009437"/>
    </source>
</evidence>
<dbReference type="RefSeq" id="WP_123929935.1">
    <property type="nucleotide sequence ID" value="NZ_RKRE01000002.1"/>
</dbReference>
<dbReference type="PANTHER" id="PTHR30126">
    <property type="entry name" value="HTH-TYPE TRANSCRIPTIONAL REGULATOR"/>
    <property type="match status" value="1"/>
</dbReference>
<evidence type="ECO:0000256" key="3">
    <source>
        <dbReference type="ARBA" id="ARBA00023125"/>
    </source>
</evidence>
<protein>
    <submittedName>
        <fullName evidence="6">LysR family transcriptional regulator</fullName>
    </submittedName>
</protein>
<organism evidence="6 7">
    <name type="scientific">Thermodesulfitimonas autotrophica</name>
    <dbReference type="NCBI Taxonomy" id="1894989"/>
    <lineage>
        <taxon>Bacteria</taxon>
        <taxon>Bacillati</taxon>
        <taxon>Bacillota</taxon>
        <taxon>Clostridia</taxon>
        <taxon>Thermoanaerobacterales</taxon>
        <taxon>Thermoanaerobacteraceae</taxon>
        <taxon>Thermodesulfitimonas</taxon>
    </lineage>
</organism>
<keyword evidence="7" id="KW-1185">Reference proteome</keyword>
<dbReference type="NCBIfam" id="NF040786">
    <property type="entry name" value="LysR_Sec_metab"/>
    <property type="match status" value="1"/>
</dbReference>
<dbReference type="PRINTS" id="PR00039">
    <property type="entry name" value="HTHLYSR"/>
</dbReference>
<dbReference type="Pfam" id="PF00126">
    <property type="entry name" value="HTH_1"/>
    <property type="match status" value="1"/>
</dbReference>